<comment type="caution">
    <text evidence="2">The sequence shown here is derived from an EMBL/GenBank/DDBJ whole genome shotgun (WGS) entry which is preliminary data.</text>
</comment>
<dbReference type="RefSeq" id="WP_260350008.1">
    <property type="nucleotide sequence ID" value="NZ_NTHN02000054.1"/>
</dbReference>
<dbReference type="InterPro" id="IPR015942">
    <property type="entry name" value="Asp/Glu/hydantoin_racemase"/>
</dbReference>
<evidence type="ECO:0000256" key="1">
    <source>
        <dbReference type="ARBA" id="ARBA00038414"/>
    </source>
</evidence>
<reference evidence="3" key="1">
    <citation type="submission" date="2023-07" db="EMBL/GenBank/DDBJ databases">
        <title>Yangia mangrovi SAOS 153D genome.</title>
        <authorList>
            <person name="Verma A."/>
            <person name="Pal Y."/>
            <person name="Sundharam S."/>
            <person name="Bisht B."/>
            <person name="Srinivasan K."/>
        </authorList>
    </citation>
    <scope>NUCLEOTIDE SEQUENCE [LARGE SCALE GENOMIC DNA]</scope>
    <source>
        <strain evidence="3">SAOS 153D</strain>
    </source>
</reference>
<keyword evidence="3" id="KW-1185">Reference proteome</keyword>
<accession>A0ABT2KRK3</accession>
<evidence type="ECO:0000313" key="3">
    <source>
        <dbReference type="Proteomes" id="UP000217448"/>
    </source>
</evidence>
<dbReference type="EMBL" id="NTHN02000054">
    <property type="protein sequence ID" value="MCT4372743.1"/>
    <property type="molecule type" value="Genomic_DNA"/>
</dbReference>
<comment type="similarity">
    <text evidence="1">Belongs to the HyuE racemase family.</text>
</comment>
<gene>
    <name evidence="2" type="ORF">CLG85_021520</name>
</gene>
<organism evidence="2 3">
    <name type="scientific">Alloyangia mangrovi</name>
    <dbReference type="NCBI Taxonomy" id="1779329"/>
    <lineage>
        <taxon>Bacteria</taxon>
        <taxon>Pseudomonadati</taxon>
        <taxon>Pseudomonadota</taxon>
        <taxon>Alphaproteobacteria</taxon>
        <taxon>Rhodobacterales</taxon>
        <taxon>Roseobacteraceae</taxon>
        <taxon>Alloyangia</taxon>
    </lineage>
</organism>
<dbReference type="PANTHER" id="PTHR28047:SF5">
    <property type="entry name" value="PROTEIN DCG1"/>
    <property type="match status" value="1"/>
</dbReference>
<dbReference type="Gene3D" id="3.40.50.12500">
    <property type="match status" value="1"/>
</dbReference>
<protein>
    <submittedName>
        <fullName evidence="2">Aspartate/glutamate racemase family protein</fullName>
    </submittedName>
</protein>
<proteinExistence type="inferred from homology"/>
<dbReference type="Proteomes" id="UP000217448">
    <property type="component" value="Unassembled WGS sequence"/>
</dbReference>
<dbReference type="Pfam" id="PF01177">
    <property type="entry name" value="Asp_Glu_race"/>
    <property type="match status" value="1"/>
</dbReference>
<dbReference type="PANTHER" id="PTHR28047">
    <property type="entry name" value="PROTEIN DCG1"/>
    <property type="match status" value="1"/>
</dbReference>
<sequence length="224" mass="22965">MSRILVLNPNSSEAITASISACLAPQRRLTRHEICCTELADAPAGIESDADVARVVPMVQTRTATAGADATVIACFSDPGVARTRAALPGRPVIGIAEAAYYAALQLAPRFGVISLGPSSIARHAARIDELGLGARLAGDREISMSVAEGNRPESLAKIRATAEALRDRDGAGVIILGCAGMGLHRAALQTAIGLPVIDPVQAAVAAAVAALDLDYYAFAKTGA</sequence>
<dbReference type="InterPro" id="IPR053714">
    <property type="entry name" value="Iso_Racemase_Enz_sf"/>
</dbReference>
<dbReference type="InterPro" id="IPR052186">
    <property type="entry name" value="Hydantoin_racemase-like"/>
</dbReference>
<name>A0ABT2KRK3_9RHOB</name>
<evidence type="ECO:0000313" key="2">
    <source>
        <dbReference type="EMBL" id="MCT4372743.1"/>
    </source>
</evidence>